<keyword evidence="4" id="KW-0255">Endonuclease</keyword>
<reference evidence="8" key="1">
    <citation type="journal article" date="2019" name="Sci. Rep.">
        <title>Draft genome of Tanacetum cinerariifolium, the natural source of mosquito coil.</title>
        <authorList>
            <person name="Yamashiro T."/>
            <person name="Shiraishi A."/>
            <person name="Satake H."/>
            <person name="Nakayama K."/>
        </authorList>
    </citation>
    <scope>NUCLEOTIDE SEQUENCE</scope>
</reference>
<dbReference type="EMBL" id="BKCJ010000504">
    <property type="protein sequence ID" value="GEU33794.1"/>
    <property type="molecule type" value="Genomic_DNA"/>
</dbReference>
<dbReference type="Gene3D" id="3.30.420.10">
    <property type="entry name" value="Ribonuclease H-like superfamily/Ribonuclease H"/>
    <property type="match status" value="1"/>
</dbReference>
<dbReference type="GO" id="GO:0016787">
    <property type="term" value="F:hydrolase activity"/>
    <property type="evidence" value="ECO:0007669"/>
    <property type="project" value="UniProtKB-KW"/>
</dbReference>
<dbReference type="PANTHER" id="PTHR37984:SF5">
    <property type="entry name" value="PROTEIN NYNRIN-LIKE"/>
    <property type="match status" value="1"/>
</dbReference>
<evidence type="ECO:0000256" key="4">
    <source>
        <dbReference type="ARBA" id="ARBA00022759"/>
    </source>
</evidence>
<protein>
    <submittedName>
        <fullName evidence="8">Reverse transcriptase domain-containing protein</fullName>
    </submittedName>
</protein>
<dbReference type="SUPFAM" id="SSF53098">
    <property type="entry name" value="Ribonuclease H-like"/>
    <property type="match status" value="1"/>
</dbReference>
<keyword evidence="5" id="KW-0378">Hydrolase</keyword>
<dbReference type="SUPFAM" id="SSF56672">
    <property type="entry name" value="DNA/RNA polymerases"/>
    <property type="match status" value="1"/>
</dbReference>
<dbReference type="Pfam" id="PF17921">
    <property type="entry name" value="Integrase_H2C2"/>
    <property type="match status" value="1"/>
</dbReference>
<evidence type="ECO:0000256" key="2">
    <source>
        <dbReference type="ARBA" id="ARBA00022695"/>
    </source>
</evidence>
<comment type="caution">
    <text evidence="8">The sequence shown here is derived from an EMBL/GenBank/DDBJ whole genome shotgun (WGS) entry which is preliminary data.</text>
</comment>
<dbReference type="InterPro" id="IPR036397">
    <property type="entry name" value="RNaseH_sf"/>
</dbReference>
<dbReference type="Pfam" id="PF17917">
    <property type="entry name" value="RT_RNaseH"/>
    <property type="match status" value="1"/>
</dbReference>
<dbReference type="AlphaFoldDB" id="A0A6L2JDJ7"/>
<dbReference type="InterPro" id="IPR041373">
    <property type="entry name" value="RT_RNaseH"/>
</dbReference>
<evidence type="ECO:0000256" key="6">
    <source>
        <dbReference type="ARBA" id="ARBA00022918"/>
    </source>
</evidence>
<feature type="domain" description="Integrase catalytic" evidence="7">
    <location>
        <begin position="326"/>
        <end position="492"/>
    </location>
</feature>
<dbReference type="Gene3D" id="1.10.340.70">
    <property type="match status" value="1"/>
</dbReference>
<dbReference type="GO" id="GO:0004519">
    <property type="term" value="F:endonuclease activity"/>
    <property type="evidence" value="ECO:0007669"/>
    <property type="project" value="UniProtKB-KW"/>
</dbReference>
<dbReference type="InterPro" id="IPR041588">
    <property type="entry name" value="Integrase_H2C2"/>
</dbReference>
<dbReference type="InterPro" id="IPR043502">
    <property type="entry name" value="DNA/RNA_pol_sf"/>
</dbReference>
<dbReference type="InterPro" id="IPR050951">
    <property type="entry name" value="Retrovirus_Pol_polyprotein"/>
</dbReference>
<keyword evidence="3" id="KW-0540">Nuclease</keyword>
<gene>
    <name evidence="8" type="ORF">Tci_005772</name>
</gene>
<name>A0A6L2JDJ7_TANCI</name>
<proteinExistence type="predicted"/>
<sequence length="591" mass="69258">MNMAVQMSQDKKDYKMAKRDYAWLMISRSSRSHVKSKPKVNDHYTMFTRERKEKEVYKHKNKDLHGMLGAFLRKRKTKHFQPIHYASKTMTDAQAHYTTTKKELLAVVYAFEKFWPYLVLSKSIVYTDHSALKYIFNKQDVEPRLLRWVLLLQEFDISVRDKKGSENLAADHLTILENPYQRMQDKKEINETFPFETLNMVFFRGDSSTPWFAHFANYHAGNFIVKGMLSQQKNKFFKDVKHYFWDDPFLFKVCANQLIRRCVHSQEAVDIFKACHNGPTGGHHGPNYIAKKVFDSGFYWPTIYRDAHDLVKSCDAFQRQGKILQRDEMPQNVFQVCEIFDVWGIDFIEPFLSSRGNKYILVAIDYLSKWVEAKALPTNDARVVCKILKSLFARFETPRAIISDRGTHFCNEQFKKVIFKYAVTHRLATAYHPQTSGQVEVSNRGLKRILERTVGENHASLSDKLDDALWAFRTAFKTPIGCTPYNLAYENSLIYKEKRKRIHDSKIKDRVFNVGDRVLLFNSRLKIFSGMFKTRWTGPFTVTQVFPYGTVELSQTDRPNLKVNGHRLKHYFGEEIPPMVVLDLQTFPKDN</sequence>
<evidence type="ECO:0000256" key="5">
    <source>
        <dbReference type="ARBA" id="ARBA00022801"/>
    </source>
</evidence>
<dbReference type="GO" id="GO:0003676">
    <property type="term" value="F:nucleic acid binding"/>
    <property type="evidence" value="ECO:0007669"/>
    <property type="project" value="InterPro"/>
</dbReference>
<evidence type="ECO:0000259" key="7">
    <source>
        <dbReference type="PROSITE" id="PS50994"/>
    </source>
</evidence>
<dbReference type="GO" id="GO:0003964">
    <property type="term" value="F:RNA-directed DNA polymerase activity"/>
    <property type="evidence" value="ECO:0007669"/>
    <property type="project" value="UniProtKB-KW"/>
</dbReference>
<evidence type="ECO:0000256" key="3">
    <source>
        <dbReference type="ARBA" id="ARBA00022722"/>
    </source>
</evidence>
<dbReference type="PROSITE" id="PS50994">
    <property type="entry name" value="INTEGRASE"/>
    <property type="match status" value="1"/>
</dbReference>
<evidence type="ECO:0000313" key="8">
    <source>
        <dbReference type="EMBL" id="GEU33794.1"/>
    </source>
</evidence>
<dbReference type="GO" id="GO:0015074">
    <property type="term" value="P:DNA integration"/>
    <property type="evidence" value="ECO:0007669"/>
    <property type="project" value="InterPro"/>
</dbReference>
<keyword evidence="1" id="KW-0808">Transferase</keyword>
<accession>A0A6L2JDJ7</accession>
<dbReference type="CDD" id="cd09274">
    <property type="entry name" value="RNase_HI_RT_Ty3"/>
    <property type="match status" value="1"/>
</dbReference>
<dbReference type="InterPro" id="IPR001584">
    <property type="entry name" value="Integrase_cat-core"/>
</dbReference>
<keyword evidence="6 8" id="KW-0695">RNA-directed DNA polymerase</keyword>
<evidence type="ECO:0000256" key="1">
    <source>
        <dbReference type="ARBA" id="ARBA00022679"/>
    </source>
</evidence>
<keyword evidence="2" id="KW-0548">Nucleotidyltransferase</keyword>
<dbReference type="InterPro" id="IPR012337">
    <property type="entry name" value="RNaseH-like_sf"/>
</dbReference>
<organism evidence="8">
    <name type="scientific">Tanacetum cinerariifolium</name>
    <name type="common">Dalmatian daisy</name>
    <name type="synonym">Chrysanthemum cinerariifolium</name>
    <dbReference type="NCBI Taxonomy" id="118510"/>
    <lineage>
        <taxon>Eukaryota</taxon>
        <taxon>Viridiplantae</taxon>
        <taxon>Streptophyta</taxon>
        <taxon>Embryophyta</taxon>
        <taxon>Tracheophyta</taxon>
        <taxon>Spermatophyta</taxon>
        <taxon>Magnoliopsida</taxon>
        <taxon>eudicotyledons</taxon>
        <taxon>Gunneridae</taxon>
        <taxon>Pentapetalae</taxon>
        <taxon>asterids</taxon>
        <taxon>campanulids</taxon>
        <taxon>Asterales</taxon>
        <taxon>Asteraceae</taxon>
        <taxon>Asteroideae</taxon>
        <taxon>Anthemideae</taxon>
        <taxon>Anthemidinae</taxon>
        <taxon>Tanacetum</taxon>
    </lineage>
</organism>
<dbReference type="PANTHER" id="PTHR37984">
    <property type="entry name" value="PROTEIN CBG26694"/>
    <property type="match status" value="1"/>
</dbReference>
<dbReference type="Pfam" id="PF00665">
    <property type="entry name" value="rve"/>
    <property type="match status" value="1"/>
</dbReference>